<feature type="region of interest" description="Disordered" evidence="1">
    <location>
        <begin position="104"/>
        <end position="128"/>
    </location>
</feature>
<feature type="chain" id="PRO_5005191925" evidence="2">
    <location>
        <begin position="29"/>
        <end position="171"/>
    </location>
</feature>
<dbReference type="AlphaFoldDB" id="A0A0G4HKM9"/>
<gene>
    <name evidence="3" type="ORF">Cvel_7269</name>
</gene>
<dbReference type="EMBL" id="CDMZ01002998">
    <property type="protein sequence ID" value="CEM44726.1"/>
    <property type="molecule type" value="Genomic_DNA"/>
</dbReference>
<dbReference type="VEuPathDB" id="CryptoDB:Cvel_7269"/>
<sequence length="171" mass="18511">MSGDGTPSVSFLCVLLFVFSGLCKGLLASCLPTILFICPSNSELSSSLEMKNTNGGVQRRVPSCSFRTEWYAPSTAETFKTSHLPLTNSLENEDTETDNMLSRADELNSEGGGRLGSESGGGGGGNQMEELAVTPKLIQDYRSRLYKKHQTEYGGLAFFDFLSGCLSQVRQ</sequence>
<protein>
    <submittedName>
        <fullName evidence="3">Uncharacterized protein</fullName>
    </submittedName>
</protein>
<name>A0A0G4HKM9_9ALVE</name>
<organism evidence="3">
    <name type="scientific">Chromera velia CCMP2878</name>
    <dbReference type="NCBI Taxonomy" id="1169474"/>
    <lineage>
        <taxon>Eukaryota</taxon>
        <taxon>Sar</taxon>
        <taxon>Alveolata</taxon>
        <taxon>Colpodellida</taxon>
        <taxon>Chromeraceae</taxon>
        <taxon>Chromera</taxon>
    </lineage>
</organism>
<feature type="compositionally biased region" description="Gly residues" evidence="1">
    <location>
        <begin position="110"/>
        <end position="126"/>
    </location>
</feature>
<keyword evidence="2" id="KW-0732">Signal</keyword>
<evidence type="ECO:0000256" key="2">
    <source>
        <dbReference type="SAM" id="SignalP"/>
    </source>
</evidence>
<evidence type="ECO:0000313" key="3">
    <source>
        <dbReference type="EMBL" id="CEM44726.1"/>
    </source>
</evidence>
<proteinExistence type="predicted"/>
<accession>A0A0G4HKM9</accession>
<evidence type="ECO:0000256" key="1">
    <source>
        <dbReference type="SAM" id="MobiDB-lite"/>
    </source>
</evidence>
<reference evidence="3" key="1">
    <citation type="submission" date="2014-11" db="EMBL/GenBank/DDBJ databases">
        <authorList>
            <person name="Otto D Thomas"/>
            <person name="Naeem Raeece"/>
        </authorList>
    </citation>
    <scope>NUCLEOTIDE SEQUENCE</scope>
</reference>
<feature type="signal peptide" evidence="2">
    <location>
        <begin position="1"/>
        <end position="28"/>
    </location>
</feature>